<sequence>MKRILTVLFLVGLSAHAAVFDLEALMAMTQKDEEQKVAPPPQASPEQRAFIRKWSEIGPLYERQLILRRQIDDLVNNIDEEEFNEPTSWMDMFRKKKDSPRVAGLKRQLNKVEKELSDITDKLWRYYKEQAEENR</sequence>
<reference evidence="1" key="1">
    <citation type="submission" date="2020-05" db="EMBL/GenBank/DDBJ databases">
        <authorList>
            <person name="Chiriac C."/>
            <person name="Salcher M."/>
            <person name="Ghai R."/>
            <person name="Kavagutti S V."/>
        </authorList>
    </citation>
    <scope>NUCLEOTIDE SEQUENCE</scope>
</reference>
<organism evidence="1">
    <name type="scientific">freshwater metagenome</name>
    <dbReference type="NCBI Taxonomy" id="449393"/>
    <lineage>
        <taxon>unclassified sequences</taxon>
        <taxon>metagenomes</taxon>
        <taxon>ecological metagenomes</taxon>
    </lineage>
</organism>
<accession>A0A6J7RWE7</accession>
<dbReference type="AlphaFoldDB" id="A0A6J7RWE7"/>
<proteinExistence type="predicted"/>
<dbReference type="EMBL" id="CAFBPZ010000002">
    <property type="protein sequence ID" value="CAB5033234.1"/>
    <property type="molecule type" value="Genomic_DNA"/>
</dbReference>
<evidence type="ECO:0000313" key="1">
    <source>
        <dbReference type="EMBL" id="CAB5033234.1"/>
    </source>
</evidence>
<name>A0A6J7RWE7_9ZZZZ</name>
<gene>
    <name evidence="1" type="ORF">UFOPK4237_00051</name>
</gene>
<protein>
    <submittedName>
        <fullName evidence="1">Unannotated protein</fullName>
    </submittedName>
</protein>